<evidence type="ECO:0000256" key="7">
    <source>
        <dbReference type="ARBA" id="ARBA00023136"/>
    </source>
</evidence>
<dbReference type="PANTHER" id="PTHR11005">
    <property type="entry name" value="LYSOSOMAL ACID LIPASE-RELATED"/>
    <property type="match status" value="1"/>
</dbReference>
<comment type="subcellular location">
    <subcellularLocation>
        <location evidence="1">Membrane</location>
        <topology evidence="1">Single-pass membrane protein</topology>
    </subcellularLocation>
</comment>
<dbReference type="AlphaFoldDB" id="A0AAN7H0L6"/>
<dbReference type="SUPFAM" id="SSF53474">
    <property type="entry name" value="alpha/beta-Hydrolases"/>
    <property type="match status" value="1"/>
</dbReference>
<keyword evidence="6" id="KW-0443">Lipid metabolism</keyword>
<evidence type="ECO:0000256" key="6">
    <source>
        <dbReference type="ARBA" id="ARBA00023098"/>
    </source>
</evidence>
<dbReference type="GO" id="GO:0016787">
    <property type="term" value="F:hydrolase activity"/>
    <property type="evidence" value="ECO:0007669"/>
    <property type="project" value="UniProtKB-KW"/>
</dbReference>
<sequence length="708" mass="78013">MPVPFLGRLNIAEYVALVGSFLLVGLEAFIRICTLALPPSLLNLCYSISRRLFNSLTTPKQKRAEQRRKSISASVRDASDFVDLCALFGYTAEEHVVRTEDGYLLGLHRLAWRKGEENTRVNRGPNSVKKKVVYLHHGLLMNSEVWVCLTDEQRALPFVLVERGFDVWLGNNRGNKYSKKSIHSSPNSNEFWNFSIDQFALHDIPNSISYILETTGQPSLSYIGFSQGTAQAFASLSIHPKLNDQVNVFIALAPAMSPAGLSNGIVDALVKASPQVLFLLFGRRSILSSATMWQSLLYPPIFTKLIDLGLGFLFNWRTENISTSQKLAAYPHLYSFTSTKSVVHWFQIIRTKSFQLYDDDVHRPLLSATSNKYTKVAKYPTRNIKTPIVLVYGGSDSLVDIKAMLRELPSQTVANEIPHYEHLDFLWAKDVDEQVFQHVFDALDSFTGSEHTREEYERYRSVRRQHTENLLDGGPNRRHYGGRVNSASKGVLSDDLAADSDVSTAVGDDVNTIRVSSMSRGRGRGGGRGEGMAGTSTGDEDEIQRRPVEAEVEEAEEEFGDRAEPERRTEEQKLLEPALGVLSQLHSQSQSRVASPPRSRIARPKASKSNLQSEVTAGFGLEDDGRPVTPVAAKADLDLPLSSQQNGTGSASSPTSAMAMMQMITTAKRRGTGGSHMSVDSMKGGRGISLGASTSRSSSSGDEGSGLE</sequence>
<name>A0AAN7H0L6_9PEZI</name>
<dbReference type="InterPro" id="IPR029058">
    <property type="entry name" value="AB_hydrolase_fold"/>
</dbReference>
<evidence type="ECO:0000313" key="10">
    <source>
        <dbReference type="EMBL" id="KAK4225109.1"/>
    </source>
</evidence>
<organism evidence="10 11">
    <name type="scientific">Podospora fimiseda</name>
    <dbReference type="NCBI Taxonomy" id="252190"/>
    <lineage>
        <taxon>Eukaryota</taxon>
        <taxon>Fungi</taxon>
        <taxon>Dikarya</taxon>
        <taxon>Ascomycota</taxon>
        <taxon>Pezizomycotina</taxon>
        <taxon>Sordariomycetes</taxon>
        <taxon>Sordariomycetidae</taxon>
        <taxon>Sordariales</taxon>
        <taxon>Podosporaceae</taxon>
        <taxon>Podospora</taxon>
    </lineage>
</organism>
<dbReference type="FunFam" id="3.40.50.1820:FF:000095">
    <property type="entry name" value="Triglyceride lipase-cholesterol esterase"/>
    <property type="match status" value="1"/>
</dbReference>
<evidence type="ECO:0000256" key="1">
    <source>
        <dbReference type="ARBA" id="ARBA00004167"/>
    </source>
</evidence>
<evidence type="ECO:0000256" key="5">
    <source>
        <dbReference type="ARBA" id="ARBA00022989"/>
    </source>
</evidence>
<dbReference type="GO" id="GO:0016042">
    <property type="term" value="P:lipid catabolic process"/>
    <property type="evidence" value="ECO:0007669"/>
    <property type="project" value="UniProtKB-KW"/>
</dbReference>
<keyword evidence="2" id="KW-0812">Transmembrane</keyword>
<dbReference type="EMBL" id="MU865375">
    <property type="protein sequence ID" value="KAK4225109.1"/>
    <property type="molecule type" value="Genomic_DNA"/>
</dbReference>
<feature type="compositionally biased region" description="Low complexity" evidence="8">
    <location>
        <begin position="689"/>
        <end position="702"/>
    </location>
</feature>
<evidence type="ECO:0000256" key="8">
    <source>
        <dbReference type="SAM" id="MobiDB-lite"/>
    </source>
</evidence>
<keyword evidence="4" id="KW-0442">Lipid degradation</keyword>
<evidence type="ECO:0000256" key="2">
    <source>
        <dbReference type="ARBA" id="ARBA00022692"/>
    </source>
</evidence>
<protein>
    <submittedName>
        <fullName evidence="10">Sterol esterase</fullName>
    </submittedName>
</protein>
<feature type="compositionally biased region" description="Acidic residues" evidence="8">
    <location>
        <begin position="550"/>
        <end position="559"/>
    </location>
</feature>
<feature type="compositionally biased region" description="Basic and acidic residues" evidence="8">
    <location>
        <begin position="560"/>
        <end position="574"/>
    </location>
</feature>
<dbReference type="Proteomes" id="UP001301958">
    <property type="component" value="Unassembled WGS sequence"/>
</dbReference>
<comment type="caution">
    <text evidence="10">The sequence shown here is derived from an EMBL/GenBank/DDBJ whole genome shotgun (WGS) entry which is preliminary data.</text>
</comment>
<dbReference type="Pfam" id="PF00561">
    <property type="entry name" value="Abhydrolase_1"/>
    <property type="match status" value="1"/>
</dbReference>
<evidence type="ECO:0000256" key="3">
    <source>
        <dbReference type="ARBA" id="ARBA00022801"/>
    </source>
</evidence>
<proteinExistence type="predicted"/>
<evidence type="ECO:0000313" key="11">
    <source>
        <dbReference type="Proteomes" id="UP001301958"/>
    </source>
</evidence>
<feature type="compositionally biased region" description="Low complexity" evidence="8">
    <location>
        <begin position="650"/>
        <end position="663"/>
    </location>
</feature>
<reference evidence="10" key="1">
    <citation type="journal article" date="2023" name="Mol. Phylogenet. Evol.">
        <title>Genome-scale phylogeny and comparative genomics of the fungal order Sordariales.</title>
        <authorList>
            <person name="Hensen N."/>
            <person name="Bonometti L."/>
            <person name="Westerberg I."/>
            <person name="Brannstrom I.O."/>
            <person name="Guillou S."/>
            <person name="Cros-Aarteil S."/>
            <person name="Calhoun S."/>
            <person name="Haridas S."/>
            <person name="Kuo A."/>
            <person name="Mondo S."/>
            <person name="Pangilinan J."/>
            <person name="Riley R."/>
            <person name="LaButti K."/>
            <person name="Andreopoulos B."/>
            <person name="Lipzen A."/>
            <person name="Chen C."/>
            <person name="Yan M."/>
            <person name="Daum C."/>
            <person name="Ng V."/>
            <person name="Clum A."/>
            <person name="Steindorff A."/>
            <person name="Ohm R.A."/>
            <person name="Martin F."/>
            <person name="Silar P."/>
            <person name="Natvig D.O."/>
            <person name="Lalanne C."/>
            <person name="Gautier V."/>
            <person name="Ament-Velasquez S.L."/>
            <person name="Kruys A."/>
            <person name="Hutchinson M.I."/>
            <person name="Powell A.J."/>
            <person name="Barry K."/>
            <person name="Miller A.N."/>
            <person name="Grigoriev I.V."/>
            <person name="Debuchy R."/>
            <person name="Gladieux P."/>
            <person name="Hiltunen Thoren M."/>
            <person name="Johannesson H."/>
        </authorList>
    </citation>
    <scope>NUCLEOTIDE SEQUENCE</scope>
    <source>
        <strain evidence="10">CBS 990.96</strain>
    </source>
</reference>
<feature type="region of interest" description="Disordered" evidence="8">
    <location>
        <begin position="638"/>
        <end position="708"/>
    </location>
</feature>
<dbReference type="Gene3D" id="3.40.50.1820">
    <property type="entry name" value="alpha/beta hydrolase"/>
    <property type="match status" value="1"/>
</dbReference>
<keyword evidence="7" id="KW-0472">Membrane</keyword>
<dbReference type="GO" id="GO:0016020">
    <property type="term" value="C:membrane"/>
    <property type="evidence" value="ECO:0007669"/>
    <property type="project" value="UniProtKB-SubCell"/>
</dbReference>
<feature type="compositionally biased region" description="Polar residues" evidence="8">
    <location>
        <begin position="584"/>
        <end position="593"/>
    </location>
</feature>
<feature type="domain" description="AB hydrolase-1" evidence="9">
    <location>
        <begin position="132"/>
        <end position="427"/>
    </location>
</feature>
<evidence type="ECO:0000256" key="4">
    <source>
        <dbReference type="ARBA" id="ARBA00022963"/>
    </source>
</evidence>
<feature type="region of interest" description="Disordered" evidence="8">
    <location>
        <begin position="513"/>
        <end position="613"/>
    </location>
</feature>
<accession>A0AAN7H0L6</accession>
<feature type="region of interest" description="Disordered" evidence="8">
    <location>
        <begin position="464"/>
        <end position="487"/>
    </location>
</feature>
<keyword evidence="11" id="KW-1185">Reference proteome</keyword>
<gene>
    <name evidence="10" type="ORF">QBC38DRAFT_369481</name>
</gene>
<dbReference type="InterPro" id="IPR000073">
    <property type="entry name" value="AB_hydrolase_1"/>
</dbReference>
<evidence type="ECO:0000259" key="9">
    <source>
        <dbReference type="Pfam" id="PF00561"/>
    </source>
</evidence>
<keyword evidence="5" id="KW-1133">Transmembrane helix</keyword>
<reference evidence="10" key="2">
    <citation type="submission" date="2023-05" db="EMBL/GenBank/DDBJ databases">
        <authorList>
            <consortium name="Lawrence Berkeley National Laboratory"/>
            <person name="Steindorff A."/>
            <person name="Hensen N."/>
            <person name="Bonometti L."/>
            <person name="Westerberg I."/>
            <person name="Brannstrom I.O."/>
            <person name="Guillou S."/>
            <person name="Cros-Aarteil S."/>
            <person name="Calhoun S."/>
            <person name="Haridas S."/>
            <person name="Kuo A."/>
            <person name="Mondo S."/>
            <person name="Pangilinan J."/>
            <person name="Riley R."/>
            <person name="Labutti K."/>
            <person name="Andreopoulos B."/>
            <person name="Lipzen A."/>
            <person name="Chen C."/>
            <person name="Yanf M."/>
            <person name="Daum C."/>
            <person name="Ng V."/>
            <person name="Clum A."/>
            <person name="Ohm R."/>
            <person name="Martin F."/>
            <person name="Silar P."/>
            <person name="Natvig D."/>
            <person name="Lalanne C."/>
            <person name="Gautier V."/>
            <person name="Ament-Velasquez S.L."/>
            <person name="Kruys A."/>
            <person name="Hutchinson M.I."/>
            <person name="Powell A.J."/>
            <person name="Barry K."/>
            <person name="Miller A.N."/>
            <person name="Grigoriev I.V."/>
            <person name="Debuchy R."/>
            <person name="Gladieux P."/>
            <person name="Thoren M.H."/>
            <person name="Johannesson H."/>
        </authorList>
    </citation>
    <scope>NUCLEOTIDE SEQUENCE</scope>
    <source>
        <strain evidence="10">CBS 990.96</strain>
    </source>
</reference>
<keyword evidence="3" id="KW-0378">Hydrolase</keyword>